<comment type="subcellular location">
    <subcellularLocation>
        <location evidence="1">Cell membrane</location>
        <topology evidence="1">Multi-pass membrane protein</topology>
    </subcellularLocation>
</comment>
<dbReference type="RefSeq" id="WP_213428006.1">
    <property type="nucleotide sequence ID" value="NZ_AP031298.1"/>
</dbReference>
<evidence type="ECO:0000256" key="6">
    <source>
        <dbReference type="ARBA" id="ARBA00023136"/>
    </source>
</evidence>
<feature type="transmembrane region" description="Helical" evidence="7">
    <location>
        <begin position="117"/>
        <end position="135"/>
    </location>
</feature>
<name>A0ABM9GBN6_9BACL</name>
<feature type="transmembrane region" description="Helical" evidence="7">
    <location>
        <begin position="89"/>
        <end position="111"/>
    </location>
</feature>
<keyword evidence="5 7" id="KW-1133">Transmembrane helix</keyword>
<dbReference type="PANTHER" id="PTHR43266:SF9">
    <property type="entry name" value="PERMEASE, MAJOR FACILITATOR SUPERFAMILY-RELATED"/>
    <property type="match status" value="1"/>
</dbReference>
<evidence type="ECO:0000256" key="4">
    <source>
        <dbReference type="ARBA" id="ARBA00022692"/>
    </source>
</evidence>
<dbReference type="Gene3D" id="1.20.1250.20">
    <property type="entry name" value="MFS general substrate transporter like domains"/>
    <property type="match status" value="1"/>
</dbReference>
<evidence type="ECO:0000313" key="8">
    <source>
        <dbReference type="EMBL" id="CAH8249536.1"/>
    </source>
</evidence>
<keyword evidence="2" id="KW-0813">Transport</keyword>
<evidence type="ECO:0000256" key="1">
    <source>
        <dbReference type="ARBA" id="ARBA00004651"/>
    </source>
</evidence>
<feature type="transmembrane region" description="Helical" evidence="7">
    <location>
        <begin position="21"/>
        <end position="40"/>
    </location>
</feature>
<organism evidence="8 9">
    <name type="scientific">Paenibacillus melissococcoides</name>
    <dbReference type="NCBI Taxonomy" id="2912268"/>
    <lineage>
        <taxon>Bacteria</taxon>
        <taxon>Bacillati</taxon>
        <taxon>Bacillota</taxon>
        <taxon>Bacilli</taxon>
        <taxon>Bacillales</taxon>
        <taxon>Paenibacillaceae</taxon>
        <taxon>Paenibacillus</taxon>
    </lineage>
</organism>
<proteinExistence type="predicted"/>
<keyword evidence="4 7" id="KW-0812">Transmembrane</keyword>
<sequence>MIGGSLAMLRVPSTQSFIRRIFDLLMIQGVIIIGWSISSIPWIQTFDNGLSVALYCGMVFLIGILQMFVQVPIYTYFQFHIAEEYRGKVWGVATTLTDISAPLGLWIYGLLLEGVSWTWVPVVSGIAIVLSTALLKSKRAIQRIDKELGVS</sequence>
<dbReference type="PANTHER" id="PTHR43266">
    <property type="entry name" value="MACROLIDE-EFFLUX PROTEIN"/>
    <property type="match status" value="1"/>
</dbReference>
<gene>
    <name evidence="8" type="ORF">WJ0W_006721</name>
</gene>
<feature type="transmembrane region" description="Helical" evidence="7">
    <location>
        <begin position="52"/>
        <end position="77"/>
    </location>
</feature>
<evidence type="ECO:0000256" key="2">
    <source>
        <dbReference type="ARBA" id="ARBA00022448"/>
    </source>
</evidence>
<dbReference type="SUPFAM" id="SSF103473">
    <property type="entry name" value="MFS general substrate transporter"/>
    <property type="match status" value="1"/>
</dbReference>
<dbReference type="Proteomes" id="UP001154322">
    <property type="component" value="Unassembled WGS sequence"/>
</dbReference>
<evidence type="ECO:0000256" key="7">
    <source>
        <dbReference type="SAM" id="Phobius"/>
    </source>
</evidence>
<evidence type="ECO:0008006" key="10">
    <source>
        <dbReference type="Google" id="ProtNLM"/>
    </source>
</evidence>
<evidence type="ECO:0000313" key="9">
    <source>
        <dbReference type="Proteomes" id="UP001154322"/>
    </source>
</evidence>
<protein>
    <recommendedName>
        <fullName evidence="10">Major facilitator superfamily (MFS) profile domain-containing protein</fullName>
    </recommendedName>
</protein>
<keyword evidence="3" id="KW-1003">Cell membrane</keyword>
<accession>A0ABM9GBN6</accession>
<reference evidence="8" key="1">
    <citation type="submission" date="2022-06" db="EMBL/GenBank/DDBJ databases">
        <authorList>
            <person name="Dietemann V."/>
            <person name="Ory F."/>
            <person name="Dainat B."/>
            <person name="Oberhansli S."/>
        </authorList>
    </citation>
    <scope>NUCLEOTIDE SEQUENCE</scope>
    <source>
        <strain evidence="8">Ena-SAMPLE-TAB-26-04-2022-14:26:32:270-5432</strain>
    </source>
</reference>
<keyword evidence="6 7" id="KW-0472">Membrane</keyword>
<keyword evidence="9" id="KW-1185">Reference proteome</keyword>
<evidence type="ECO:0000256" key="5">
    <source>
        <dbReference type="ARBA" id="ARBA00022989"/>
    </source>
</evidence>
<dbReference type="InterPro" id="IPR036259">
    <property type="entry name" value="MFS_trans_sf"/>
</dbReference>
<comment type="caution">
    <text evidence="8">The sequence shown here is derived from an EMBL/GenBank/DDBJ whole genome shotgun (WGS) entry which is preliminary data.</text>
</comment>
<dbReference type="EMBL" id="CALYLO010000017">
    <property type="protein sequence ID" value="CAH8249536.1"/>
    <property type="molecule type" value="Genomic_DNA"/>
</dbReference>
<evidence type="ECO:0000256" key="3">
    <source>
        <dbReference type="ARBA" id="ARBA00022475"/>
    </source>
</evidence>